<comment type="caution">
    <text evidence="2">The sequence shown here is derived from an EMBL/GenBank/DDBJ whole genome shotgun (WGS) entry which is preliminary data.</text>
</comment>
<dbReference type="STRING" id="765915.A0A1Y2HAR9"/>
<feature type="region of interest" description="Disordered" evidence="1">
    <location>
        <begin position="221"/>
        <end position="329"/>
    </location>
</feature>
<evidence type="ECO:0000313" key="3">
    <source>
        <dbReference type="Proteomes" id="UP000193411"/>
    </source>
</evidence>
<evidence type="ECO:0000313" key="2">
    <source>
        <dbReference type="EMBL" id="ORZ31687.1"/>
    </source>
</evidence>
<proteinExistence type="predicted"/>
<accession>A0A1Y2HAR9</accession>
<protein>
    <submittedName>
        <fullName evidence="2">Uncharacterized protein</fullName>
    </submittedName>
</protein>
<reference evidence="2 3" key="1">
    <citation type="submission" date="2016-07" db="EMBL/GenBank/DDBJ databases">
        <title>Pervasive Adenine N6-methylation of Active Genes in Fungi.</title>
        <authorList>
            <consortium name="DOE Joint Genome Institute"/>
            <person name="Mondo S.J."/>
            <person name="Dannebaum R.O."/>
            <person name="Kuo R.C."/>
            <person name="Labutti K."/>
            <person name="Haridas S."/>
            <person name="Kuo A."/>
            <person name="Salamov A."/>
            <person name="Ahrendt S.R."/>
            <person name="Lipzen A."/>
            <person name="Sullivan W."/>
            <person name="Andreopoulos W.B."/>
            <person name="Clum A."/>
            <person name="Lindquist E."/>
            <person name="Daum C."/>
            <person name="Ramamoorthy G.K."/>
            <person name="Gryganskyi A."/>
            <person name="Culley D."/>
            <person name="Magnuson J.K."/>
            <person name="James T.Y."/>
            <person name="O'Malley M.A."/>
            <person name="Stajich J.E."/>
            <person name="Spatafora J.W."/>
            <person name="Visel A."/>
            <person name="Grigoriev I.V."/>
        </authorList>
    </citation>
    <scope>NUCLEOTIDE SEQUENCE [LARGE SCALE GENOMIC DNA]</scope>
    <source>
        <strain evidence="2 3">PL171</strain>
    </source>
</reference>
<keyword evidence="3" id="KW-1185">Reference proteome</keyword>
<dbReference type="EMBL" id="MCFL01000056">
    <property type="protein sequence ID" value="ORZ31687.1"/>
    <property type="molecule type" value="Genomic_DNA"/>
</dbReference>
<gene>
    <name evidence="2" type="ORF">BCR44DRAFT_1261428</name>
</gene>
<feature type="region of interest" description="Disordered" evidence="1">
    <location>
        <begin position="154"/>
        <end position="179"/>
    </location>
</feature>
<organism evidence="2 3">
    <name type="scientific">Catenaria anguillulae PL171</name>
    <dbReference type="NCBI Taxonomy" id="765915"/>
    <lineage>
        <taxon>Eukaryota</taxon>
        <taxon>Fungi</taxon>
        <taxon>Fungi incertae sedis</taxon>
        <taxon>Blastocladiomycota</taxon>
        <taxon>Blastocladiomycetes</taxon>
        <taxon>Blastocladiales</taxon>
        <taxon>Catenariaceae</taxon>
        <taxon>Catenaria</taxon>
    </lineage>
</organism>
<name>A0A1Y2HAR9_9FUNG</name>
<dbReference type="AlphaFoldDB" id="A0A1Y2HAR9"/>
<sequence length="483" mass="51089">MYPNHRSSADAMMLDAPPLPLPLPPGESAAVAPSLGVPTTSAPSAFFDAAIRADPMVPYQFPPQAHPAQQYVHRYRSHSGAPSPSSTRFAPYYAPTASSHRDAGAPLLPDGSSFPPSHAPRRSRHPTSSRTSSSSHPHDYINLHYYASRGAPGAATFSYPPPPQHPSMDHDDACGPSTDPSYLDIAQFSMQYPPTAAPSAASFSTSGGGSATFDEYHAPFHAAQSPLNPPALRSNPLAAFLGPIPHPHPRPSDFTAVERPPTPPHFKSARHRPRESNGARNGIPSAAAGNGAETGSSFTSHSSSSMESTRSSNGIHLGNPHDRGRRHSYPAAALNPTASTYSAPGHQYASEATDHRYARHHPGTSGPATTAHGLNTAPLALLSVTCPQLAYITNAHGDVISIEGNGSVWDSYVDQSLVHPFMDASPLACYPLILGRNLFDFIVCGKMQALMKHMLIISSNGMSIAVTSLETLAAPVFVARPLV</sequence>
<feature type="region of interest" description="Disordered" evidence="1">
    <location>
        <begin position="71"/>
        <end position="139"/>
    </location>
</feature>
<feature type="compositionally biased region" description="Low complexity" evidence="1">
    <location>
        <begin position="294"/>
        <end position="312"/>
    </location>
</feature>
<dbReference type="Proteomes" id="UP000193411">
    <property type="component" value="Unassembled WGS sequence"/>
</dbReference>
<evidence type="ECO:0000256" key="1">
    <source>
        <dbReference type="SAM" id="MobiDB-lite"/>
    </source>
</evidence>